<dbReference type="GO" id="GO:0005886">
    <property type="term" value="C:plasma membrane"/>
    <property type="evidence" value="ECO:0007669"/>
    <property type="project" value="UniProtKB-SubCell"/>
</dbReference>
<evidence type="ECO:0000313" key="13">
    <source>
        <dbReference type="Proteomes" id="UP001197795"/>
    </source>
</evidence>
<dbReference type="PANTHER" id="PTHR33695:SF1">
    <property type="entry name" value="LIPOPROTEIN SIGNAL PEPTIDASE"/>
    <property type="match status" value="1"/>
</dbReference>
<evidence type="ECO:0000256" key="5">
    <source>
        <dbReference type="ARBA" id="ARBA00022750"/>
    </source>
</evidence>
<evidence type="ECO:0000256" key="1">
    <source>
        <dbReference type="ARBA" id="ARBA00006139"/>
    </source>
</evidence>
<dbReference type="HAMAP" id="MF_00161">
    <property type="entry name" value="LspA"/>
    <property type="match status" value="1"/>
</dbReference>
<evidence type="ECO:0000256" key="3">
    <source>
        <dbReference type="ARBA" id="ARBA00022670"/>
    </source>
</evidence>
<feature type="transmembrane region" description="Helical" evidence="9">
    <location>
        <begin position="7"/>
        <end position="26"/>
    </location>
</feature>
<comment type="function">
    <text evidence="9 10">This protein specifically catalyzes the removal of signal peptides from prolipoproteins.</text>
</comment>
<keyword evidence="8 9" id="KW-0472">Membrane</keyword>
<dbReference type="InterPro" id="IPR001872">
    <property type="entry name" value="Peptidase_A8"/>
</dbReference>
<name>A0AAE3D8N5_9FIRM</name>
<dbReference type="NCBIfam" id="TIGR00077">
    <property type="entry name" value="lspA"/>
    <property type="match status" value="1"/>
</dbReference>
<comment type="catalytic activity">
    <reaction evidence="9 10">
        <text>Release of signal peptides from bacterial membrane prolipoproteins. Hydrolyzes -Xaa-Yaa-Zaa-|-(S,diacylglyceryl)Cys-, in which Xaa is hydrophobic (preferably Leu), and Yaa (Ala or Ser) and Zaa (Gly or Ala) have small, neutral side chains.</text>
        <dbReference type="EC" id="3.4.23.36"/>
    </reaction>
</comment>
<keyword evidence="6 9" id="KW-0378">Hydrolase</keyword>
<dbReference type="RefSeq" id="WP_117465656.1">
    <property type="nucleotide sequence ID" value="NZ_JAJEPV010000014.1"/>
</dbReference>
<dbReference type="PROSITE" id="PS00855">
    <property type="entry name" value="SPASE_II"/>
    <property type="match status" value="1"/>
</dbReference>
<dbReference type="GO" id="GO:0006508">
    <property type="term" value="P:proteolysis"/>
    <property type="evidence" value="ECO:0007669"/>
    <property type="project" value="UniProtKB-KW"/>
</dbReference>
<proteinExistence type="inferred from homology"/>
<keyword evidence="7 9" id="KW-1133">Transmembrane helix</keyword>
<dbReference type="Proteomes" id="UP001197795">
    <property type="component" value="Unassembled WGS sequence"/>
</dbReference>
<evidence type="ECO:0000256" key="7">
    <source>
        <dbReference type="ARBA" id="ARBA00022989"/>
    </source>
</evidence>
<keyword evidence="13" id="KW-1185">Reference proteome</keyword>
<comment type="subcellular location">
    <subcellularLocation>
        <location evidence="9">Cell membrane</location>
        <topology evidence="9">Multi-pass membrane protein</topology>
    </subcellularLocation>
</comment>
<evidence type="ECO:0000256" key="2">
    <source>
        <dbReference type="ARBA" id="ARBA00022475"/>
    </source>
</evidence>
<accession>A0AAE3D8N5</accession>
<keyword evidence="2 9" id="KW-1003">Cell membrane</keyword>
<comment type="similarity">
    <text evidence="1 9 11">Belongs to the peptidase A8 family.</text>
</comment>
<dbReference type="EMBL" id="JAJEPV010000014">
    <property type="protein sequence ID" value="MCC2119414.1"/>
    <property type="molecule type" value="Genomic_DNA"/>
</dbReference>
<keyword evidence="3 9" id="KW-0645">Protease</keyword>
<feature type="transmembrane region" description="Helical" evidence="9">
    <location>
        <begin position="98"/>
        <end position="116"/>
    </location>
</feature>
<dbReference type="PRINTS" id="PR00781">
    <property type="entry name" value="LIPOSIGPTASE"/>
</dbReference>
<comment type="pathway">
    <text evidence="9">Protein modification; lipoprotein biosynthesis (signal peptide cleavage).</text>
</comment>
<feature type="active site" evidence="9">
    <location>
        <position position="126"/>
    </location>
</feature>
<evidence type="ECO:0000313" key="12">
    <source>
        <dbReference type="EMBL" id="MCC2119414.1"/>
    </source>
</evidence>
<dbReference type="Pfam" id="PF01252">
    <property type="entry name" value="Peptidase_A8"/>
    <property type="match status" value="1"/>
</dbReference>
<evidence type="ECO:0000256" key="8">
    <source>
        <dbReference type="ARBA" id="ARBA00023136"/>
    </source>
</evidence>
<evidence type="ECO:0000256" key="6">
    <source>
        <dbReference type="ARBA" id="ARBA00022801"/>
    </source>
</evidence>
<dbReference type="EC" id="3.4.23.36" evidence="9"/>
<organism evidence="12 13">
    <name type="scientific">Waltera acetigignens</name>
    <dbReference type="NCBI Taxonomy" id="2981769"/>
    <lineage>
        <taxon>Bacteria</taxon>
        <taxon>Bacillati</taxon>
        <taxon>Bacillota</taxon>
        <taxon>Clostridia</taxon>
        <taxon>Lachnospirales</taxon>
        <taxon>Lachnospiraceae</taxon>
        <taxon>Waltera</taxon>
    </lineage>
</organism>
<dbReference type="GO" id="GO:0004190">
    <property type="term" value="F:aspartic-type endopeptidase activity"/>
    <property type="evidence" value="ECO:0007669"/>
    <property type="project" value="UniProtKB-UniRule"/>
</dbReference>
<dbReference type="AlphaFoldDB" id="A0AAE3D8N5"/>
<evidence type="ECO:0000256" key="10">
    <source>
        <dbReference type="RuleBase" id="RU000594"/>
    </source>
</evidence>
<feature type="transmembrane region" description="Helical" evidence="9">
    <location>
        <begin position="136"/>
        <end position="160"/>
    </location>
</feature>
<keyword evidence="4 9" id="KW-0812">Transmembrane</keyword>
<reference evidence="12 13" key="1">
    <citation type="submission" date="2021-10" db="EMBL/GenBank/DDBJ databases">
        <title>Anaerobic single-cell dispensing facilitates the cultivation of human gut bacteria.</title>
        <authorList>
            <person name="Afrizal A."/>
        </authorList>
    </citation>
    <scope>NUCLEOTIDE SEQUENCE [LARGE SCALE GENOMIC DNA]</scope>
    <source>
        <strain evidence="12 13">CLA-AA-H273</strain>
    </source>
</reference>
<sequence>MNKEKKSSRVVMLIIDALIAAVLLVLDQFTKHLAVVHLKNQPAYVIIDGVLELQYLENRGSAFGMLQNQKVFILFVGIVFLAVLLFFLFKLPEQKKFRIVHVLLAVIVAGGIGNMIDRFRLDYVVDFISFVLINYPIFNVADIYVVVATIGLFILFLFVYKEKDLEFLNFKQNRYREMK</sequence>
<feature type="active site" evidence="9">
    <location>
        <position position="142"/>
    </location>
</feature>
<evidence type="ECO:0000256" key="4">
    <source>
        <dbReference type="ARBA" id="ARBA00022692"/>
    </source>
</evidence>
<comment type="caution">
    <text evidence="12">The sequence shown here is derived from an EMBL/GenBank/DDBJ whole genome shotgun (WGS) entry which is preliminary data.</text>
</comment>
<feature type="transmembrane region" description="Helical" evidence="9">
    <location>
        <begin position="71"/>
        <end position="91"/>
    </location>
</feature>
<evidence type="ECO:0000256" key="11">
    <source>
        <dbReference type="RuleBase" id="RU004181"/>
    </source>
</evidence>
<protein>
    <recommendedName>
        <fullName evidence="9">Lipoprotein signal peptidase</fullName>
        <ecNumber evidence="9">3.4.23.36</ecNumber>
    </recommendedName>
    <alternativeName>
        <fullName evidence="9">Prolipoprotein signal peptidase</fullName>
    </alternativeName>
    <alternativeName>
        <fullName evidence="9">Signal peptidase II</fullName>
        <shortName evidence="9">SPase II</shortName>
    </alternativeName>
</protein>
<evidence type="ECO:0000256" key="9">
    <source>
        <dbReference type="HAMAP-Rule" id="MF_00161"/>
    </source>
</evidence>
<dbReference type="PANTHER" id="PTHR33695">
    <property type="entry name" value="LIPOPROTEIN SIGNAL PEPTIDASE"/>
    <property type="match status" value="1"/>
</dbReference>
<gene>
    <name evidence="9 12" type="primary">lspA</name>
    <name evidence="12" type="ORF">LKD75_07350</name>
</gene>
<keyword evidence="5 9" id="KW-0064">Aspartyl protease</keyword>